<protein>
    <submittedName>
        <fullName evidence="12">Uncharacterized protein LOC110984335 isoform X1</fullName>
    </submittedName>
</protein>
<keyword evidence="6" id="KW-0245">EGF-like domain</keyword>
<dbReference type="Pfam" id="PF07714">
    <property type="entry name" value="PK_Tyr_Ser-Thr"/>
    <property type="match status" value="1"/>
</dbReference>
<dbReference type="GO" id="GO:0007169">
    <property type="term" value="P:cell surface receptor protein tyrosine kinase signaling pathway"/>
    <property type="evidence" value="ECO:0007669"/>
    <property type="project" value="TreeGrafter"/>
</dbReference>
<accession>A0A8B7Z555</accession>
<sequence length="983" mass="109873">MWSELANVACRTCTHFHWYDTSAAAIMTECNRLKAALVLVLLSFHGMTVLGQHSCQLKCSNVGTCFSYGGVVADSAPVEECLCPENFAGLLCEEPASYIYLESTAYAVPEVEGEIVISVVRDGDVYRRSTVQLLTYALDAMSYVDFASHFELIIFEPFSEVQNVTLQITDDSTAESFETFGVSLHNPTNGSLQYPSDSAVVYILDDDARSFQVFPLQSTIRVPENIRVVEVDLLRSGRPNRVINITVSPLNESSYYRLAPKGDFAFLTGRMQVFQSDQYHLSILVEIHDDQLQQGTREFTIMYRLKQDGQNINGFVSIIIDDDDVARDLDQSPATPIQSTLLFFGHLPYITSEGDRLQIPIFRLGNLNLTSHIEIYTFNGTAEGDVDFSQTQEIIEMEPFVTNVTSIVPIIEDTLLETDETFYVTMSILEGGILGRPSEQTVTAIIRADPQAQATVQLVGASFTGQESQGVINIRVSRQGSLDDQVSVVVFTVGDTAQSSVDFIAMETVVIFPPQATEQTFEIEIIDDDLVEETESFQVRLGAVSQGMLGNPERAEIMIVDDDGAVFTTVSSTSYFSTVIPPQQDFIPYIIIAVAIIAALIFVAVIVVICFLRRGSREGPSLKVDEIPLDSKLSNVRSNSYLNRGSPVPVQRGEAVPQRDVNPHTKEYPREQLRFHEDIGSGNFATVFRAEAMGIHRPGVVSTVAVKVLKETASESDKSDFLKELALLKALDPHPNVMTLLACCTTIEPLYIILDFMPHGNLQGYLQRIRTGKEKDHPGYLDATQRVLQPEEVLKFACEICRGMEYLASKECIHRDLACRNILLSEDYVCKVSDFGLAREVAGDHQYEMKSKGRVPVRWLAPESLLHNLYTSQSDVWSFGVLMWELVTLGSHPYPGMSSQQVIAKVRQGYRLPKPEHCSQDIYEMMASCWTEDPEKRPTFQRLRFNFETMLSDAQGYLRMDGFREDEYVYISPGQVSDEETVL</sequence>
<evidence type="ECO:0000256" key="6">
    <source>
        <dbReference type="PROSITE-ProRule" id="PRU00076"/>
    </source>
</evidence>
<dbReference type="PROSITE" id="PS00107">
    <property type="entry name" value="PROTEIN_KINASE_ATP"/>
    <property type="match status" value="1"/>
</dbReference>
<keyword evidence="7" id="KW-0547">Nucleotide-binding</keyword>
<keyword evidence="4" id="KW-0106">Calcium</keyword>
<evidence type="ECO:0000256" key="8">
    <source>
        <dbReference type="SAM" id="Phobius"/>
    </source>
</evidence>
<feature type="transmembrane region" description="Helical" evidence="8">
    <location>
        <begin position="586"/>
        <end position="612"/>
    </location>
</feature>
<dbReference type="PROSITE" id="PS50026">
    <property type="entry name" value="EGF_3"/>
    <property type="match status" value="1"/>
</dbReference>
<keyword evidence="6" id="KW-1015">Disulfide bond</keyword>
<dbReference type="PANTHER" id="PTHR24416">
    <property type="entry name" value="TYROSINE-PROTEIN KINASE RECEPTOR"/>
    <property type="match status" value="1"/>
</dbReference>
<dbReference type="GeneID" id="110984335"/>
<proteinExistence type="predicted"/>
<dbReference type="GO" id="GO:0005886">
    <property type="term" value="C:plasma membrane"/>
    <property type="evidence" value="ECO:0007669"/>
    <property type="project" value="TreeGrafter"/>
</dbReference>
<keyword evidence="8" id="KW-0472">Membrane</keyword>
<evidence type="ECO:0000256" key="2">
    <source>
        <dbReference type="ARBA" id="ARBA00022729"/>
    </source>
</evidence>
<evidence type="ECO:0000313" key="12">
    <source>
        <dbReference type="RefSeq" id="XP_022100092.1"/>
    </source>
</evidence>
<feature type="binding site" evidence="7">
    <location>
        <position position="707"/>
    </location>
    <ligand>
        <name>ATP</name>
        <dbReference type="ChEBI" id="CHEBI:30616"/>
    </ligand>
</feature>
<dbReference type="Gene3D" id="3.30.200.20">
    <property type="entry name" value="Phosphorylase Kinase, domain 1"/>
    <property type="match status" value="1"/>
</dbReference>
<dbReference type="RefSeq" id="XP_022100092.1">
    <property type="nucleotide sequence ID" value="XM_022244400.1"/>
</dbReference>
<name>A0A8B7Z555_ACAPL</name>
<dbReference type="SMART" id="SM00237">
    <property type="entry name" value="Calx_beta"/>
    <property type="match status" value="3"/>
</dbReference>
<comment type="subcellular location">
    <subcellularLocation>
        <location evidence="1">Membrane</location>
        <topology evidence="1">Single-pass membrane protein</topology>
    </subcellularLocation>
</comment>
<dbReference type="PRINTS" id="PR00109">
    <property type="entry name" value="TYRKINASE"/>
</dbReference>
<keyword evidence="2" id="KW-0732">Signal</keyword>
<dbReference type="SUPFAM" id="SSF56112">
    <property type="entry name" value="Protein kinase-like (PK-like)"/>
    <property type="match status" value="1"/>
</dbReference>
<dbReference type="InterPro" id="IPR008266">
    <property type="entry name" value="Tyr_kinase_AS"/>
</dbReference>
<keyword evidence="3" id="KW-0677">Repeat</keyword>
<keyword evidence="11" id="KW-1185">Reference proteome</keyword>
<reference evidence="12" key="1">
    <citation type="submission" date="2025-08" db="UniProtKB">
        <authorList>
            <consortium name="RefSeq"/>
        </authorList>
    </citation>
    <scope>IDENTIFICATION</scope>
</reference>
<dbReference type="InterPro" id="IPR020635">
    <property type="entry name" value="Tyr_kinase_cat_dom"/>
</dbReference>
<comment type="catalytic activity">
    <reaction evidence="5">
        <text>L-tyrosyl-[protein] + ATP = O-phospho-L-tyrosyl-[protein] + ADP + H(+)</text>
        <dbReference type="Rhea" id="RHEA:10596"/>
        <dbReference type="Rhea" id="RHEA-COMP:10136"/>
        <dbReference type="Rhea" id="RHEA-COMP:20101"/>
        <dbReference type="ChEBI" id="CHEBI:15378"/>
        <dbReference type="ChEBI" id="CHEBI:30616"/>
        <dbReference type="ChEBI" id="CHEBI:46858"/>
        <dbReference type="ChEBI" id="CHEBI:61978"/>
        <dbReference type="ChEBI" id="CHEBI:456216"/>
        <dbReference type="EC" id="2.7.10.1"/>
    </reaction>
</comment>
<dbReference type="PROSITE" id="PS00022">
    <property type="entry name" value="EGF_1"/>
    <property type="match status" value="1"/>
</dbReference>
<feature type="domain" description="EGF-like" evidence="10">
    <location>
        <begin position="51"/>
        <end position="93"/>
    </location>
</feature>
<gene>
    <name evidence="12" type="primary">LOC110984335</name>
</gene>
<dbReference type="FunFam" id="1.10.510.10:FF:000462">
    <property type="entry name" value="Receptor tyrosine kinase"/>
    <property type="match status" value="1"/>
</dbReference>
<keyword evidence="7" id="KW-0067">ATP-binding</keyword>
<evidence type="ECO:0000256" key="5">
    <source>
        <dbReference type="ARBA" id="ARBA00051243"/>
    </source>
</evidence>
<dbReference type="KEGG" id="aplc:110984335"/>
<dbReference type="SMART" id="SM00219">
    <property type="entry name" value="TyrKc"/>
    <property type="match status" value="1"/>
</dbReference>
<evidence type="ECO:0000256" key="7">
    <source>
        <dbReference type="PROSITE-ProRule" id="PRU10141"/>
    </source>
</evidence>
<dbReference type="InterPro" id="IPR000742">
    <property type="entry name" value="EGF"/>
</dbReference>
<dbReference type="GO" id="GO:0005524">
    <property type="term" value="F:ATP binding"/>
    <property type="evidence" value="ECO:0007669"/>
    <property type="project" value="UniProtKB-UniRule"/>
</dbReference>
<dbReference type="InterPro" id="IPR038081">
    <property type="entry name" value="CalX-like_sf"/>
</dbReference>
<dbReference type="CDD" id="cd00192">
    <property type="entry name" value="PTKc"/>
    <property type="match status" value="1"/>
</dbReference>
<dbReference type="InterPro" id="IPR003644">
    <property type="entry name" value="Calx_beta"/>
</dbReference>
<evidence type="ECO:0000256" key="1">
    <source>
        <dbReference type="ARBA" id="ARBA00004167"/>
    </source>
</evidence>
<organism evidence="11 12">
    <name type="scientific">Acanthaster planci</name>
    <name type="common">Crown-of-thorns starfish</name>
    <dbReference type="NCBI Taxonomy" id="133434"/>
    <lineage>
        <taxon>Eukaryota</taxon>
        <taxon>Metazoa</taxon>
        <taxon>Echinodermata</taxon>
        <taxon>Eleutherozoa</taxon>
        <taxon>Asterozoa</taxon>
        <taxon>Asteroidea</taxon>
        <taxon>Valvatacea</taxon>
        <taxon>Valvatida</taxon>
        <taxon>Acanthasteridae</taxon>
        <taxon>Acanthaster</taxon>
    </lineage>
</organism>
<evidence type="ECO:0000256" key="3">
    <source>
        <dbReference type="ARBA" id="ARBA00022737"/>
    </source>
</evidence>
<dbReference type="InterPro" id="IPR050122">
    <property type="entry name" value="RTK"/>
</dbReference>
<keyword evidence="8" id="KW-0812">Transmembrane</keyword>
<dbReference type="GO" id="GO:0043235">
    <property type="term" value="C:receptor complex"/>
    <property type="evidence" value="ECO:0007669"/>
    <property type="project" value="TreeGrafter"/>
</dbReference>
<evidence type="ECO:0000259" key="9">
    <source>
        <dbReference type="PROSITE" id="PS50011"/>
    </source>
</evidence>
<dbReference type="InterPro" id="IPR000719">
    <property type="entry name" value="Prot_kinase_dom"/>
</dbReference>
<feature type="disulfide bond" evidence="6">
    <location>
        <begin position="55"/>
        <end position="65"/>
    </location>
</feature>
<feature type="domain" description="Protein kinase" evidence="9">
    <location>
        <begin position="673"/>
        <end position="958"/>
    </location>
</feature>
<dbReference type="PANTHER" id="PTHR24416:SF621">
    <property type="entry name" value="TYROSINE KINASE RECEPTOR CAD96CA"/>
    <property type="match status" value="1"/>
</dbReference>
<evidence type="ECO:0000256" key="4">
    <source>
        <dbReference type="ARBA" id="ARBA00022837"/>
    </source>
</evidence>
<dbReference type="InterPro" id="IPR011009">
    <property type="entry name" value="Kinase-like_dom_sf"/>
</dbReference>
<dbReference type="PROSITE" id="PS50011">
    <property type="entry name" value="PROTEIN_KINASE_DOM"/>
    <property type="match status" value="1"/>
</dbReference>
<dbReference type="PROSITE" id="PS00109">
    <property type="entry name" value="PROTEIN_KINASE_TYR"/>
    <property type="match status" value="1"/>
</dbReference>
<dbReference type="Pfam" id="PF03160">
    <property type="entry name" value="Calx-beta"/>
    <property type="match status" value="3"/>
</dbReference>
<dbReference type="GO" id="GO:0004714">
    <property type="term" value="F:transmembrane receptor protein tyrosine kinase activity"/>
    <property type="evidence" value="ECO:0007669"/>
    <property type="project" value="UniProtKB-EC"/>
</dbReference>
<dbReference type="Gene3D" id="1.10.510.10">
    <property type="entry name" value="Transferase(Phosphotransferase) domain 1"/>
    <property type="match status" value="1"/>
</dbReference>
<keyword evidence="8" id="KW-1133">Transmembrane helix</keyword>
<dbReference type="OrthoDB" id="1668230at2759"/>
<dbReference type="Gene3D" id="2.60.40.2030">
    <property type="match status" value="3"/>
</dbReference>
<comment type="caution">
    <text evidence="6">Lacks conserved residue(s) required for the propagation of feature annotation.</text>
</comment>
<dbReference type="Proteomes" id="UP000694845">
    <property type="component" value="Unplaced"/>
</dbReference>
<evidence type="ECO:0000313" key="11">
    <source>
        <dbReference type="Proteomes" id="UP000694845"/>
    </source>
</evidence>
<dbReference type="InterPro" id="IPR017441">
    <property type="entry name" value="Protein_kinase_ATP_BS"/>
</dbReference>
<dbReference type="AlphaFoldDB" id="A0A8B7Z555"/>
<dbReference type="InterPro" id="IPR001245">
    <property type="entry name" value="Ser-Thr/Tyr_kinase_cat_dom"/>
</dbReference>
<dbReference type="SUPFAM" id="SSF141072">
    <property type="entry name" value="CalX-like"/>
    <property type="match status" value="4"/>
</dbReference>
<feature type="disulfide bond" evidence="6">
    <location>
        <begin position="83"/>
        <end position="92"/>
    </location>
</feature>
<evidence type="ECO:0000259" key="10">
    <source>
        <dbReference type="PROSITE" id="PS50026"/>
    </source>
</evidence>